<dbReference type="SMART" id="SM00256">
    <property type="entry name" value="FBOX"/>
    <property type="match status" value="1"/>
</dbReference>
<dbReference type="Gramene" id="TRITD4Bv1G154220.1">
    <property type="protein sequence ID" value="TRITD4Bv1G154220.1"/>
    <property type="gene ID" value="TRITD4Bv1G154220"/>
</dbReference>
<evidence type="ECO:0000313" key="3">
    <source>
        <dbReference type="Proteomes" id="UP000324705"/>
    </source>
</evidence>
<name>A0A9R0T9S2_TRITD</name>
<dbReference type="PANTHER" id="PTHR34145">
    <property type="entry name" value="OS02G0105600 PROTEIN"/>
    <property type="match status" value="1"/>
</dbReference>
<dbReference type="SUPFAM" id="SSF52058">
    <property type="entry name" value="L domain-like"/>
    <property type="match status" value="1"/>
</dbReference>
<evidence type="ECO:0000313" key="2">
    <source>
        <dbReference type="EMBL" id="VAI08667.1"/>
    </source>
</evidence>
<dbReference type="PROSITE" id="PS50181">
    <property type="entry name" value="FBOX"/>
    <property type="match status" value="1"/>
</dbReference>
<dbReference type="InterPro" id="IPR055357">
    <property type="entry name" value="LRR_At1g61320_AtMIF1"/>
</dbReference>
<feature type="domain" description="F-box" evidence="1">
    <location>
        <begin position="31"/>
        <end position="80"/>
    </location>
</feature>
<dbReference type="InterPro" id="IPR032675">
    <property type="entry name" value="LRR_dom_sf"/>
</dbReference>
<sequence>MKSAAGAADCGGIAISSSNPHKRTRRGHKGVLQLHHLPLDTLSDIVSLLSFKEAARMSVLSSQWRHLWRSCIRDLVFTRETMCCPMPMSREEQDREAFIRNVECVLCQLDPTIARDKFVLEFKLINTNVQTHVDRWVAFCATSRVKHIVFDFKPGSWGKHDNSFNFPIHLFINGAPAVRSLCLMSAYLNPVPGFSSFTNLRKLMLDSVSGDIQCMLLPACSMLEWLSIVRCTLHSLTTSQPLHQLRYLCVHYCFNMQKLEVQAPNLNTFIFGSLETHPVSFIIDGCLEIQEVTIKLPTWRSDLFDYAFADHGMANVPKLSVELAIDSKVPGCAKCPSKFVNLKHLILTVDVLANDKYTSGILRLACLLELSPVLNRLELHIVCVLRTGEVLNRIEELPPAREPHYHLKTLQMTGVYGYNNLFILALHYARTAMALEHMVIDPEAKKSYVLTRDAVEEDAVHWGRRMANEHLRGRGLDGILTIL</sequence>
<dbReference type="InterPro" id="IPR036047">
    <property type="entry name" value="F-box-like_dom_sf"/>
</dbReference>
<protein>
    <recommendedName>
        <fullName evidence="1">F-box domain-containing protein</fullName>
    </recommendedName>
</protein>
<dbReference type="Pfam" id="PF00646">
    <property type="entry name" value="F-box"/>
    <property type="match status" value="1"/>
</dbReference>
<dbReference type="OMA" id="AHCGGIA"/>
<keyword evidence="3" id="KW-1185">Reference proteome</keyword>
<proteinExistence type="predicted"/>
<dbReference type="InterPro" id="IPR053772">
    <property type="entry name" value="At1g61320/At1g61330-like"/>
</dbReference>
<accession>A0A9R0T9S2</accession>
<dbReference type="InterPro" id="IPR001810">
    <property type="entry name" value="F-box_dom"/>
</dbReference>
<dbReference type="EMBL" id="LT934118">
    <property type="protein sequence ID" value="VAI08667.1"/>
    <property type="molecule type" value="Genomic_DNA"/>
</dbReference>
<dbReference type="SUPFAM" id="SSF81383">
    <property type="entry name" value="F-box domain"/>
    <property type="match status" value="1"/>
</dbReference>
<dbReference type="Pfam" id="PF23622">
    <property type="entry name" value="LRR_At1g61320_AtMIF1"/>
    <property type="match status" value="1"/>
</dbReference>
<dbReference type="PANTHER" id="PTHR34145:SF76">
    <property type="entry name" value="FBD DOMAIN-CONTAINING PROTEIN"/>
    <property type="match status" value="1"/>
</dbReference>
<dbReference type="Gene3D" id="3.80.10.10">
    <property type="entry name" value="Ribonuclease Inhibitor"/>
    <property type="match status" value="1"/>
</dbReference>
<dbReference type="AlphaFoldDB" id="A0A9R0T9S2"/>
<gene>
    <name evidence="2" type="ORF">TRITD_4Bv1G154220</name>
</gene>
<evidence type="ECO:0000259" key="1">
    <source>
        <dbReference type="PROSITE" id="PS50181"/>
    </source>
</evidence>
<organism evidence="2 3">
    <name type="scientific">Triticum turgidum subsp. durum</name>
    <name type="common">Durum wheat</name>
    <name type="synonym">Triticum durum</name>
    <dbReference type="NCBI Taxonomy" id="4567"/>
    <lineage>
        <taxon>Eukaryota</taxon>
        <taxon>Viridiplantae</taxon>
        <taxon>Streptophyta</taxon>
        <taxon>Embryophyta</taxon>
        <taxon>Tracheophyta</taxon>
        <taxon>Spermatophyta</taxon>
        <taxon>Magnoliopsida</taxon>
        <taxon>Liliopsida</taxon>
        <taxon>Poales</taxon>
        <taxon>Poaceae</taxon>
        <taxon>BOP clade</taxon>
        <taxon>Pooideae</taxon>
        <taxon>Triticodae</taxon>
        <taxon>Triticeae</taxon>
        <taxon>Triticinae</taxon>
        <taxon>Triticum</taxon>
    </lineage>
</organism>
<dbReference type="Proteomes" id="UP000324705">
    <property type="component" value="Chromosome 4B"/>
</dbReference>
<reference evidence="2 3" key="1">
    <citation type="submission" date="2017-09" db="EMBL/GenBank/DDBJ databases">
        <authorList>
            <consortium name="International Durum Wheat Genome Sequencing Consortium (IDWGSC)"/>
            <person name="Milanesi L."/>
        </authorList>
    </citation>
    <scope>NUCLEOTIDE SEQUENCE [LARGE SCALE GENOMIC DNA]</scope>
    <source>
        <strain evidence="3">cv. Svevo</strain>
    </source>
</reference>